<keyword evidence="6" id="KW-0863">Zinc-finger</keyword>
<feature type="compositionally biased region" description="Polar residues" evidence="12">
    <location>
        <begin position="660"/>
        <end position="673"/>
    </location>
</feature>
<dbReference type="Pfam" id="PF01131">
    <property type="entry name" value="Topoisom_bac"/>
    <property type="match status" value="1"/>
</dbReference>
<dbReference type="PANTHER" id="PTHR11390:SF21">
    <property type="entry name" value="DNA TOPOISOMERASE 3-ALPHA"/>
    <property type="match status" value="1"/>
</dbReference>
<dbReference type="SMART" id="SM00437">
    <property type="entry name" value="TOP1Ac"/>
    <property type="match status" value="1"/>
</dbReference>
<evidence type="ECO:0000256" key="7">
    <source>
        <dbReference type="ARBA" id="ARBA00022833"/>
    </source>
</evidence>
<keyword evidence="9 11" id="KW-0238">DNA-binding</keyword>
<dbReference type="FunCoup" id="D7FUP7">
    <property type="interactions" value="509"/>
</dbReference>
<dbReference type="InterPro" id="IPR013826">
    <property type="entry name" value="Topo_IA_cen_sub3"/>
</dbReference>
<dbReference type="InterPro" id="IPR000380">
    <property type="entry name" value="Topo_IA"/>
</dbReference>
<proteinExistence type="inferred from homology"/>
<dbReference type="GO" id="GO:0008270">
    <property type="term" value="F:zinc ion binding"/>
    <property type="evidence" value="ECO:0007669"/>
    <property type="project" value="UniProtKB-KW"/>
</dbReference>
<keyword evidence="15" id="KW-1185">Reference proteome</keyword>
<dbReference type="GO" id="GO:0031422">
    <property type="term" value="C:RecQ family helicase-topoisomerase III complex"/>
    <property type="evidence" value="ECO:0007669"/>
    <property type="project" value="TreeGrafter"/>
</dbReference>
<dbReference type="EC" id="5.6.2.1" evidence="4 11"/>
<comment type="function">
    <text evidence="11">Introduces a single-strand break via transesterification at a target site in duplex DNA. Releases the supercoiling and torsional tension of DNA introduced during the DNA replication and transcription by transiently cleaving and rejoining one strand of the DNA duplex. The scissile phosphodiester is attacked by the catalytic tyrosine of the enzyme, resulting in the formation of a DNA-(5'-phosphotyrosyl)-enzyme intermediate and the expulsion of a 3'-OH DNA strand.</text>
</comment>
<evidence type="ECO:0000259" key="13">
    <source>
        <dbReference type="PROSITE" id="PS52039"/>
    </source>
</evidence>
<dbReference type="InParanoid" id="D7FUP7"/>
<dbReference type="Proteomes" id="UP000002630">
    <property type="component" value="Linkage Group LG09"/>
</dbReference>
<dbReference type="GO" id="GO:0006265">
    <property type="term" value="P:DNA topological change"/>
    <property type="evidence" value="ECO:0007669"/>
    <property type="project" value="InterPro"/>
</dbReference>
<protein>
    <recommendedName>
        <fullName evidence="4 11">DNA topoisomerase</fullName>
        <ecNumber evidence="4 11">5.6.2.1</ecNumber>
    </recommendedName>
</protein>
<dbReference type="InterPro" id="IPR013825">
    <property type="entry name" value="Topo_IA_cen_sub2"/>
</dbReference>
<dbReference type="InterPro" id="IPR010666">
    <property type="entry name" value="Znf_GRF"/>
</dbReference>
<dbReference type="InterPro" id="IPR013497">
    <property type="entry name" value="Topo_IA_cen"/>
</dbReference>
<dbReference type="OMA" id="RMWIQSM"/>
<comment type="cofactor">
    <cofactor evidence="2">
        <name>Mg(2+)</name>
        <dbReference type="ChEBI" id="CHEBI:18420"/>
    </cofactor>
</comment>
<dbReference type="Pfam" id="PF06839">
    <property type="entry name" value="Zn_ribbon_GRF"/>
    <property type="match status" value="1"/>
</dbReference>
<evidence type="ECO:0000256" key="8">
    <source>
        <dbReference type="ARBA" id="ARBA00023029"/>
    </source>
</evidence>
<evidence type="ECO:0000256" key="1">
    <source>
        <dbReference type="ARBA" id="ARBA00000213"/>
    </source>
</evidence>
<evidence type="ECO:0000256" key="11">
    <source>
        <dbReference type="RuleBase" id="RU362092"/>
    </source>
</evidence>
<dbReference type="InterPro" id="IPR023405">
    <property type="entry name" value="Topo_IA_core_domain"/>
</dbReference>
<dbReference type="AlphaFoldDB" id="D7FUP7"/>
<dbReference type="FunFam" id="1.10.290.10:FF:000003">
    <property type="entry name" value="DNA topoisomerase"/>
    <property type="match status" value="1"/>
</dbReference>
<evidence type="ECO:0000256" key="5">
    <source>
        <dbReference type="ARBA" id="ARBA00022723"/>
    </source>
</evidence>
<gene>
    <name evidence="14" type="ORF">Esi_0276_0016</name>
</gene>
<comment type="similarity">
    <text evidence="3 11">Belongs to the type IA topoisomerase family.</text>
</comment>
<evidence type="ECO:0000256" key="6">
    <source>
        <dbReference type="ARBA" id="ARBA00022771"/>
    </source>
</evidence>
<evidence type="ECO:0000256" key="9">
    <source>
        <dbReference type="ARBA" id="ARBA00023125"/>
    </source>
</evidence>
<accession>D7FUP7</accession>
<organism evidence="14 15">
    <name type="scientific">Ectocarpus siliculosus</name>
    <name type="common">Brown alga</name>
    <name type="synonym">Conferva siliculosa</name>
    <dbReference type="NCBI Taxonomy" id="2880"/>
    <lineage>
        <taxon>Eukaryota</taxon>
        <taxon>Sar</taxon>
        <taxon>Stramenopiles</taxon>
        <taxon>Ochrophyta</taxon>
        <taxon>PX clade</taxon>
        <taxon>Phaeophyceae</taxon>
        <taxon>Ectocarpales</taxon>
        <taxon>Ectocarpaceae</taxon>
        <taxon>Ectocarpus</taxon>
    </lineage>
</organism>
<name>D7FUP7_ECTSI</name>
<dbReference type="GO" id="GO:0006281">
    <property type="term" value="P:DNA repair"/>
    <property type="evidence" value="ECO:0007669"/>
    <property type="project" value="TreeGrafter"/>
</dbReference>
<sequence>MVNRFDELQEGVISYGPCQFPTLGFIVDRYKRIQAFQSEAFWSIKMEYAEDDPRSPGGKARADFSWQRGRLYDHACCAILYEMTVEDGVAVVTSVEARRVTKARPIPMSTVELQKRASRFCHISSERTMHVAEALYQRGIISYPRTETEKFKREFDINTLLGDFRDNPRFGNYVGGLLDNGGFLWPREGRGDDSAHPPIHPTKSVDPNSLQADEKKIYELVTKHFLACCSKDAVGHQTKVLANCGGEDFTATGLMVTERNWLDVYEPFERWTGRNIPEFFQGQEFVPSVLVMDEGRTQAPPLLSESDLIGLMDQKGIGTDATIAEHIQKIQQRKYAVKNEQDRFYPTTLGLALVDGYDNIGFQMSAPTLRAAMELDCTRISRGEDTKEAVVERCISKMKECFQTCQALAHKLDDAVAMHFRPLGSSGGESRTVRGGRGFSRCGVCGTAMDLKKSSSGRPLLFCGVCDTGFPLPHKGKLTKQDPEFECPLCHFQARFLHVLVLSVSTGNDYTGSGYTVCPYCFNNAPAAHGGEGQSQFRCFMCSASCPLAKRVQGGDTTIVRCWKAGCGQALNIKRTRTGKYHLGCKGYPACSESTVWLPKNATNVSVTEETCARCSGPTAADAVRRLDFTFKFQRPWFSARTAKGRGGGGVPSRPERNEPTGTSPLNTSQSPRFPSLRNIDRFGRPLLGPNQGRQFYTCPRSDRNEQCTTFTWLDGDNRRSGRGGGRGGGGDGRLCNGHQEPCNFRTTRKEGTWGNQTP</sequence>
<dbReference type="CDD" id="cd00186">
    <property type="entry name" value="TOP1Ac"/>
    <property type="match status" value="1"/>
</dbReference>
<feature type="domain" description="Topo IA-type catalytic" evidence="13">
    <location>
        <begin position="1"/>
        <end position="402"/>
    </location>
</feature>
<dbReference type="SUPFAM" id="SSF56712">
    <property type="entry name" value="Prokaryotic type I DNA topoisomerase"/>
    <property type="match status" value="1"/>
</dbReference>
<dbReference type="EMBL" id="FN649734">
    <property type="protein sequence ID" value="CBJ31703.1"/>
    <property type="molecule type" value="Genomic_DNA"/>
</dbReference>
<dbReference type="GO" id="GO:0006310">
    <property type="term" value="P:DNA recombination"/>
    <property type="evidence" value="ECO:0007669"/>
    <property type="project" value="TreeGrafter"/>
</dbReference>
<dbReference type="EMBL" id="FN648460">
    <property type="protein sequence ID" value="CBJ31703.1"/>
    <property type="molecule type" value="Genomic_DNA"/>
</dbReference>
<dbReference type="GO" id="GO:0003917">
    <property type="term" value="F:DNA topoisomerase type I (single strand cut, ATP-independent) activity"/>
    <property type="evidence" value="ECO:0007669"/>
    <property type="project" value="UniProtKB-EC"/>
</dbReference>
<dbReference type="Gene3D" id="1.10.460.10">
    <property type="entry name" value="Topoisomerase I, domain 2"/>
    <property type="match status" value="1"/>
</dbReference>
<dbReference type="InterPro" id="IPR003602">
    <property type="entry name" value="Topo_IA_DNA-bd_dom"/>
</dbReference>
<dbReference type="eggNOG" id="KOG1956">
    <property type="taxonomic scope" value="Eukaryota"/>
</dbReference>
<evidence type="ECO:0000256" key="10">
    <source>
        <dbReference type="ARBA" id="ARBA00023235"/>
    </source>
</evidence>
<dbReference type="InterPro" id="IPR023406">
    <property type="entry name" value="Topo_IA_AS"/>
</dbReference>
<feature type="compositionally biased region" description="Gly residues" evidence="12">
    <location>
        <begin position="723"/>
        <end position="733"/>
    </location>
</feature>
<evidence type="ECO:0000313" key="14">
    <source>
        <dbReference type="EMBL" id="CBJ31703.1"/>
    </source>
</evidence>
<evidence type="ECO:0000256" key="4">
    <source>
        <dbReference type="ARBA" id="ARBA00012891"/>
    </source>
</evidence>
<dbReference type="Gene3D" id="2.70.20.10">
    <property type="entry name" value="Topoisomerase I, domain 3"/>
    <property type="match status" value="1"/>
</dbReference>
<dbReference type="OrthoDB" id="430051at2759"/>
<keyword evidence="8 11" id="KW-0799">Topoisomerase</keyword>
<feature type="region of interest" description="Disordered" evidence="12">
    <location>
        <begin position="716"/>
        <end position="759"/>
    </location>
</feature>
<dbReference type="PANTHER" id="PTHR11390">
    <property type="entry name" value="PROKARYOTIC DNA TOPOISOMERASE"/>
    <property type="match status" value="1"/>
</dbReference>
<evidence type="ECO:0000313" key="15">
    <source>
        <dbReference type="Proteomes" id="UP000002630"/>
    </source>
</evidence>
<dbReference type="PROSITE" id="PS52039">
    <property type="entry name" value="TOPO_IA_2"/>
    <property type="match status" value="1"/>
</dbReference>
<dbReference type="Gene3D" id="1.10.290.10">
    <property type="entry name" value="Topoisomerase I, domain 4"/>
    <property type="match status" value="1"/>
</dbReference>
<reference evidence="14 15" key="1">
    <citation type="journal article" date="2010" name="Nature">
        <title>The Ectocarpus genome and the independent evolution of multicellularity in brown algae.</title>
        <authorList>
            <person name="Cock J.M."/>
            <person name="Sterck L."/>
            <person name="Rouze P."/>
            <person name="Scornet D."/>
            <person name="Allen A.E."/>
            <person name="Amoutzias G."/>
            <person name="Anthouard V."/>
            <person name="Artiguenave F."/>
            <person name="Aury J.M."/>
            <person name="Badger J.H."/>
            <person name="Beszteri B."/>
            <person name="Billiau K."/>
            <person name="Bonnet E."/>
            <person name="Bothwell J.H."/>
            <person name="Bowler C."/>
            <person name="Boyen C."/>
            <person name="Brownlee C."/>
            <person name="Carrano C.J."/>
            <person name="Charrier B."/>
            <person name="Cho G.Y."/>
            <person name="Coelho S.M."/>
            <person name="Collen J."/>
            <person name="Corre E."/>
            <person name="Da Silva C."/>
            <person name="Delage L."/>
            <person name="Delaroque N."/>
            <person name="Dittami S.M."/>
            <person name="Doulbeau S."/>
            <person name="Elias M."/>
            <person name="Farnham G."/>
            <person name="Gachon C.M."/>
            <person name="Gschloessl B."/>
            <person name="Heesch S."/>
            <person name="Jabbari K."/>
            <person name="Jubin C."/>
            <person name="Kawai H."/>
            <person name="Kimura K."/>
            <person name="Kloareg B."/>
            <person name="Kupper F.C."/>
            <person name="Lang D."/>
            <person name="Le Bail A."/>
            <person name="Leblanc C."/>
            <person name="Lerouge P."/>
            <person name="Lohr M."/>
            <person name="Lopez P.J."/>
            <person name="Martens C."/>
            <person name="Maumus F."/>
            <person name="Michel G."/>
            <person name="Miranda-Saavedra D."/>
            <person name="Morales J."/>
            <person name="Moreau H."/>
            <person name="Motomura T."/>
            <person name="Nagasato C."/>
            <person name="Napoli C.A."/>
            <person name="Nelson D.R."/>
            <person name="Nyvall-Collen P."/>
            <person name="Peters A.F."/>
            <person name="Pommier C."/>
            <person name="Potin P."/>
            <person name="Poulain J."/>
            <person name="Quesneville H."/>
            <person name="Read B."/>
            <person name="Rensing S.A."/>
            <person name="Ritter A."/>
            <person name="Rousvoal S."/>
            <person name="Samanta M."/>
            <person name="Samson G."/>
            <person name="Schroeder D.C."/>
            <person name="Segurens B."/>
            <person name="Strittmatter M."/>
            <person name="Tonon T."/>
            <person name="Tregear J.W."/>
            <person name="Valentin K."/>
            <person name="von Dassow P."/>
            <person name="Yamagishi T."/>
            <person name="Van de Peer Y."/>
            <person name="Wincker P."/>
        </authorList>
    </citation>
    <scope>NUCLEOTIDE SEQUENCE [LARGE SCALE GENOMIC DNA]</scope>
    <source>
        <strain evidence="15">Ec32 / CCAP1310/4</strain>
    </source>
</reference>
<dbReference type="PROSITE" id="PS00396">
    <property type="entry name" value="TOPO_IA_1"/>
    <property type="match status" value="1"/>
</dbReference>
<dbReference type="GO" id="GO:0003677">
    <property type="term" value="F:DNA binding"/>
    <property type="evidence" value="ECO:0007669"/>
    <property type="project" value="UniProtKB-KW"/>
</dbReference>
<dbReference type="InterPro" id="IPR003601">
    <property type="entry name" value="Topo_IA_2"/>
</dbReference>
<feature type="region of interest" description="Disordered" evidence="12">
    <location>
        <begin position="641"/>
        <end position="700"/>
    </location>
</feature>
<dbReference type="SMART" id="SM00436">
    <property type="entry name" value="TOP1Bc"/>
    <property type="match status" value="1"/>
</dbReference>
<evidence type="ECO:0000256" key="2">
    <source>
        <dbReference type="ARBA" id="ARBA00001946"/>
    </source>
</evidence>
<dbReference type="PRINTS" id="PR00417">
    <property type="entry name" value="PRTPISMRASEI"/>
</dbReference>
<keyword evidence="7" id="KW-0862">Zinc</keyword>
<comment type="catalytic activity">
    <reaction evidence="1 11">
        <text>ATP-independent breakage of single-stranded DNA, followed by passage and rejoining.</text>
        <dbReference type="EC" id="5.6.2.1"/>
    </reaction>
</comment>
<keyword evidence="5" id="KW-0479">Metal-binding</keyword>
<evidence type="ECO:0000256" key="3">
    <source>
        <dbReference type="ARBA" id="ARBA00009446"/>
    </source>
</evidence>
<keyword evidence="10 11" id="KW-0413">Isomerase</keyword>
<dbReference type="GO" id="GO:0005634">
    <property type="term" value="C:nucleus"/>
    <property type="evidence" value="ECO:0007669"/>
    <property type="project" value="TreeGrafter"/>
</dbReference>
<dbReference type="STRING" id="2880.D7FUP7"/>
<evidence type="ECO:0000256" key="12">
    <source>
        <dbReference type="SAM" id="MobiDB-lite"/>
    </source>
</evidence>
<dbReference type="InterPro" id="IPR013824">
    <property type="entry name" value="Topo_IA_cen_sub1"/>
</dbReference>